<dbReference type="SUPFAM" id="SSF52833">
    <property type="entry name" value="Thioredoxin-like"/>
    <property type="match status" value="1"/>
</dbReference>
<dbReference type="InterPro" id="IPR006660">
    <property type="entry name" value="Arsenate_reductase-like"/>
</dbReference>
<dbReference type="EC" id="1.20.4.1" evidence="2"/>
<dbReference type="AlphaFoldDB" id="A0AAE4AKA4"/>
<comment type="caution">
    <text evidence="2">The sequence shown here is derived from an EMBL/GenBank/DDBJ whole genome shotgun (WGS) entry which is preliminary data.</text>
</comment>
<gene>
    <name evidence="2" type="ORF">J2S20_000701</name>
</gene>
<keyword evidence="2" id="KW-0560">Oxidoreductase</keyword>
<keyword evidence="3" id="KW-1185">Reference proteome</keyword>
<dbReference type="Gene3D" id="3.40.30.10">
    <property type="entry name" value="Glutaredoxin"/>
    <property type="match status" value="1"/>
</dbReference>
<dbReference type="EMBL" id="JAUSTO010000003">
    <property type="protein sequence ID" value="MDQ0152019.1"/>
    <property type="molecule type" value="Genomic_DNA"/>
</dbReference>
<evidence type="ECO:0000256" key="1">
    <source>
        <dbReference type="PROSITE-ProRule" id="PRU01282"/>
    </source>
</evidence>
<dbReference type="Proteomes" id="UP001241537">
    <property type="component" value="Unassembled WGS sequence"/>
</dbReference>
<evidence type="ECO:0000313" key="2">
    <source>
        <dbReference type="EMBL" id="MDQ0152019.1"/>
    </source>
</evidence>
<organism evidence="2 3">
    <name type="scientific">Moryella indoligenes</name>
    <dbReference type="NCBI Taxonomy" id="371674"/>
    <lineage>
        <taxon>Bacteria</taxon>
        <taxon>Bacillati</taxon>
        <taxon>Bacillota</taxon>
        <taxon>Clostridia</taxon>
        <taxon>Lachnospirales</taxon>
        <taxon>Lachnospiraceae</taxon>
        <taxon>Moryella</taxon>
    </lineage>
</organism>
<dbReference type="InterPro" id="IPR036249">
    <property type="entry name" value="Thioredoxin-like_sf"/>
</dbReference>
<evidence type="ECO:0000313" key="3">
    <source>
        <dbReference type="Proteomes" id="UP001241537"/>
    </source>
</evidence>
<dbReference type="InterPro" id="IPR006504">
    <property type="entry name" value="Tscrpt_reg_Spx/MgsR"/>
</dbReference>
<dbReference type="PROSITE" id="PS51353">
    <property type="entry name" value="ARSC"/>
    <property type="match status" value="1"/>
</dbReference>
<sequence length="117" mass="13387">MNTFICYERCSTCRKAQKWLDGHGIEYTARPIREQKPTAQELSMWIPRSGKSAGKFFNTSGQLYRGMGLSARVKDMTDEEMIELLSTDGMLVKRPLFIMDGDVLVGFKEAEWAEKLL</sequence>
<proteinExistence type="inferred from homology"/>
<protein>
    <submittedName>
        <fullName evidence="2">Arsenate reductase</fullName>
        <ecNumber evidence="2">1.20.4.1</ecNumber>
    </submittedName>
</protein>
<dbReference type="RefSeq" id="WP_307253262.1">
    <property type="nucleotide sequence ID" value="NZ_JAUSTO010000003.1"/>
</dbReference>
<dbReference type="PANTHER" id="PTHR30041">
    <property type="entry name" value="ARSENATE REDUCTASE"/>
    <property type="match status" value="1"/>
</dbReference>
<dbReference type="NCBIfam" id="TIGR01617">
    <property type="entry name" value="arsC_related"/>
    <property type="match status" value="1"/>
</dbReference>
<dbReference type="GO" id="GO:0008794">
    <property type="term" value="F:arsenate reductase (glutaredoxin) activity"/>
    <property type="evidence" value="ECO:0007669"/>
    <property type="project" value="UniProtKB-EC"/>
</dbReference>
<dbReference type="PANTHER" id="PTHR30041:SF8">
    <property type="entry name" value="PROTEIN YFFB"/>
    <property type="match status" value="1"/>
</dbReference>
<comment type="similarity">
    <text evidence="1">Belongs to the ArsC family.</text>
</comment>
<accession>A0AAE4AKA4</accession>
<dbReference type="CDD" id="cd03036">
    <property type="entry name" value="ArsC_like"/>
    <property type="match status" value="1"/>
</dbReference>
<dbReference type="Pfam" id="PF03960">
    <property type="entry name" value="ArsC"/>
    <property type="match status" value="1"/>
</dbReference>
<reference evidence="2" key="1">
    <citation type="submission" date="2023-07" db="EMBL/GenBank/DDBJ databases">
        <title>Genomic Encyclopedia of Type Strains, Phase IV (KMG-IV): sequencing the most valuable type-strain genomes for metagenomic binning, comparative biology and taxonomic classification.</title>
        <authorList>
            <person name="Goeker M."/>
        </authorList>
    </citation>
    <scope>NUCLEOTIDE SEQUENCE</scope>
    <source>
        <strain evidence="2">DSM 19659</strain>
    </source>
</reference>
<name>A0AAE4AKA4_9FIRM</name>